<reference evidence="5 6" key="1">
    <citation type="journal article" date="2016" name="Microb. Cell Fact.">
        <title>Dissection of exopolysaccharide biosynthesis in Kozakia baliensis.</title>
        <authorList>
            <person name="Brandt J.U."/>
            <person name="Jakob F."/>
            <person name="Behr J."/>
            <person name="Geissler A.J."/>
            <person name="Vogel R.F."/>
        </authorList>
    </citation>
    <scope>NUCLEOTIDE SEQUENCE [LARGE SCALE GENOMIC DNA]</scope>
    <source>
        <strain evidence="5 6">DSM 14400</strain>
    </source>
</reference>
<evidence type="ECO:0000313" key="5">
    <source>
        <dbReference type="EMBL" id="AOX17473.1"/>
    </source>
</evidence>
<dbReference type="SUPFAM" id="SSF53448">
    <property type="entry name" value="Nucleotide-diphospho-sugar transferases"/>
    <property type="match status" value="1"/>
</dbReference>
<dbReference type="Gene3D" id="3.90.550.10">
    <property type="entry name" value="Spore Coat Polysaccharide Biosynthesis Protein SpsA, Chain A"/>
    <property type="match status" value="1"/>
</dbReference>
<keyword evidence="6" id="KW-1185">Reference proteome</keyword>
<accession>A0A1D8UV10</accession>
<name>A0A1D8UV10_9PROT</name>
<dbReference type="STRING" id="153496.A0U89_10350"/>
<dbReference type="Pfam" id="PF13692">
    <property type="entry name" value="Glyco_trans_1_4"/>
    <property type="match status" value="1"/>
</dbReference>
<dbReference type="Pfam" id="PF00535">
    <property type="entry name" value="Glycos_transf_2"/>
    <property type="match status" value="1"/>
</dbReference>
<evidence type="ECO:0000313" key="6">
    <source>
        <dbReference type="Proteomes" id="UP000179145"/>
    </source>
</evidence>
<proteinExistence type="inferred from homology"/>
<dbReference type="Proteomes" id="UP000179145">
    <property type="component" value="Chromosome"/>
</dbReference>
<dbReference type="GO" id="GO:0016757">
    <property type="term" value="F:glycosyltransferase activity"/>
    <property type="evidence" value="ECO:0007669"/>
    <property type="project" value="UniProtKB-KW"/>
</dbReference>
<dbReference type="eggNOG" id="COG0438">
    <property type="taxonomic scope" value="Bacteria"/>
</dbReference>
<dbReference type="PANTHER" id="PTHR43179">
    <property type="entry name" value="RHAMNOSYLTRANSFERASE WBBL"/>
    <property type="match status" value="1"/>
</dbReference>
<evidence type="ECO:0000256" key="2">
    <source>
        <dbReference type="ARBA" id="ARBA00022676"/>
    </source>
</evidence>
<protein>
    <recommendedName>
        <fullName evidence="4">Glycosyltransferase 2-like domain-containing protein</fullName>
    </recommendedName>
</protein>
<dbReference type="RefSeq" id="WP_083278423.1">
    <property type="nucleotide sequence ID" value="NZ_BJVW01000001.1"/>
</dbReference>
<dbReference type="KEGG" id="kba:A0U89_10350"/>
<dbReference type="EMBL" id="CP014674">
    <property type="protein sequence ID" value="AOX17473.1"/>
    <property type="molecule type" value="Genomic_DNA"/>
</dbReference>
<feature type="domain" description="Glycosyltransferase 2-like" evidence="4">
    <location>
        <begin position="356"/>
        <end position="463"/>
    </location>
</feature>
<sequence length="974" mass="106878">MAAEPTESFQRPRSLLVGYGHVVSDEDRAEWQNWANARAQQAYANGLEARAANDQNAALFWLNRAARMARDNPNVVFALMMTELSLGLWQEAGRHASWLMKRYELREAFGARIVAWLNIGQPQEAADILGQALSRFAPSAEISALAGMLMQSGMVSGWCAANNRGELSGAAREGVVLRLDGRIVARQVSLPFILPPQWHKASLLTVEAKGVPLLGSPIQLSRLRRCEGFARPDAEGVRGWLWYPTDPDFVPTLCIEGDGTAFTVTVSDWAEEVSSDVPLARPRAFFLPWAFLPQGEIFLSDGYGQALTGSPVDPGLGDLLSGKKGRSLPLALRPRSIFQRSTAKPHIAPRSPGCLVVIPVYRDCQRTLACLREVIAHSGEEAEIVVIDDASPEPALSRALEKLAGQGRIRLLRHERNRGFPASANAGLALAAGRDAVLLNSDTLVPPGWLARLRQVLDRAPEIGTATPFSNDASILSYPSVMKPNAVPDRREMRRLDSLCAALPLSPLVDLPTANGFCMAIRGDCLQQIGLLREDVFAQGYGEENDFCLRATALGWRHVAATGVFVAHVGSVSFGSARKLLMQRNLDILNALYPGYDRLVAAFVQADPLFRTRRALDVMRVQAQRGKRRSVALITHNAGGGVGRVVRERRQIFEAQGYDVLVLEPDTLGCRVIGGKDDYPNLVFKLPEEWQELLSLLREMRVEAVEWHHLSGHAPQMRHLAEALSTPYDIFVHDYVWFCERISLVGPAERYCGEPSPAGCEACIAEAGSYLEEEISVPALLTRSARELTNARQVMTPSRDAARRMARHFPGVAILPSPLEDDAALQRAIVPIVRKAWRRVCLVGALGREKGFDILLALAQDARARNLPLDYVLVGFTPEDDALLETGRVEVTGEYREDEVLDLIHASGADFGFIPSVCPETWCFTLGSIWQAGLKAVSFDLGAQGERIRESGAGWVVPLGLPIPALSDLLLRLY</sequence>
<gene>
    <name evidence="5" type="ORF">A0U89_10350</name>
</gene>
<dbReference type="InterPro" id="IPR029044">
    <property type="entry name" value="Nucleotide-diphossugar_trans"/>
</dbReference>
<keyword evidence="2" id="KW-0328">Glycosyltransferase</keyword>
<dbReference type="OrthoDB" id="9771846at2"/>
<comment type="similarity">
    <text evidence="1">Belongs to the glycosyltransferase 2 family.</text>
</comment>
<dbReference type="AlphaFoldDB" id="A0A1D8UV10"/>
<evidence type="ECO:0000259" key="4">
    <source>
        <dbReference type="Pfam" id="PF00535"/>
    </source>
</evidence>
<keyword evidence="3" id="KW-0808">Transferase</keyword>
<dbReference type="Gene3D" id="3.40.50.2000">
    <property type="entry name" value="Glycogen Phosphorylase B"/>
    <property type="match status" value="1"/>
</dbReference>
<dbReference type="PANTHER" id="PTHR43179:SF12">
    <property type="entry name" value="GALACTOFURANOSYLTRANSFERASE GLFT2"/>
    <property type="match status" value="1"/>
</dbReference>
<evidence type="ECO:0000256" key="1">
    <source>
        <dbReference type="ARBA" id="ARBA00006739"/>
    </source>
</evidence>
<organism evidence="5 6">
    <name type="scientific">Kozakia baliensis</name>
    <dbReference type="NCBI Taxonomy" id="153496"/>
    <lineage>
        <taxon>Bacteria</taxon>
        <taxon>Pseudomonadati</taxon>
        <taxon>Pseudomonadota</taxon>
        <taxon>Alphaproteobacteria</taxon>
        <taxon>Acetobacterales</taxon>
        <taxon>Acetobacteraceae</taxon>
        <taxon>Kozakia</taxon>
    </lineage>
</organism>
<dbReference type="SUPFAM" id="SSF53756">
    <property type="entry name" value="UDP-Glycosyltransferase/glycogen phosphorylase"/>
    <property type="match status" value="1"/>
</dbReference>
<dbReference type="CDD" id="cd03801">
    <property type="entry name" value="GT4_PimA-like"/>
    <property type="match status" value="1"/>
</dbReference>
<dbReference type="eggNOG" id="COG1216">
    <property type="taxonomic scope" value="Bacteria"/>
</dbReference>
<dbReference type="InterPro" id="IPR001173">
    <property type="entry name" value="Glyco_trans_2-like"/>
</dbReference>
<evidence type="ECO:0000256" key="3">
    <source>
        <dbReference type="ARBA" id="ARBA00022679"/>
    </source>
</evidence>